<gene>
    <name evidence="3" type="ORF">EGW08_015276</name>
</gene>
<accession>A0A3S1BBT5</accession>
<dbReference type="GO" id="GO:0033596">
    <property type="term" value="C:TSC1-TSC2 complex"/>
    <property type="evidence" value="ECO:0007669"/>
    <property type="project" value="TreeGrafter"/>
</dbReference>
<dbReference type="PANTHER" id="PTHR15154">
    <property type="entry name" value="HAMARTIN"/>
    <property type="match status" value="1"/>
</dbReference>
<protein>
    <submittedName>
        <fullName evidence="3">Uncharacterized protein</fullName>
    </submittedName>
</protein>
<proteinExistence type="predicted"/>
<dbReference type="InterPro" id="IPR007483">
    <property type="entry name" value="Hamartin"/>
</dbReference>
<evidence type="ECO:0000256" key="2">
    <source>
        <dbReference type="SAM" id="MobiDB-lite"/>
    </source>
</evidence>
<dbReference type="GO" id="GO:0051726">
    <property type="term" value="P:regulation of cell cycle"/>
    <property type="evidence" value="ECO:0007669"/>
    <property type="project" value="TreeGrafter"/>
</dbReference>
<dbReference type="GO" id="GO:0032007">
    <property type="term" value="P:negative regulation of TOR signaling"/>
    <property type="evidence" value="ECO:0007669"/>
    <property type="project" value="TreeGrafter"/>
</dbReference>
<evidence type="ECO:0000313" key="3">
    <source>
        <dbReference type="EMBL" id="RUS76956.1"/>
    </source>
</evidence>
<keyword evidence="4" id="KW-1185">Reference proteome</keyword>
<dbReference type="PANTHER" id="PTHR15154:SF2">
    <property type="entry name" value="HAMARTIN"/>
    <property type="match status" value="1"/>
</dbReference>
<evidence type="ECO:0000256" key="1">
    <source>
        <dbReference type="SAM" id="Coils"/>
    </source>
</evidence>
<comment type="caution">
    <text evidence="3">The sequence shown here is derived from an EMBL/GenBank/DDBJ whole genome shotgun (WGS) entry which is preliminary data.</text>
</comment>
<feature type="coiled-coil region" evidence="1">
    <location>
        <begin position="85"/>
        <end position="137"/>
    </location>
</feature>
<feature type="region of interest" description="Disordered" evidence="2">
    <location>
        <begin position="167"/>
        <end position="335"/>
    </location>
</feature>
<feature type="compositionally biased region" description="Polar residues" evidence="2">
    <location>
        <begin position="175"/>
        <end position="186"/>
    </location>
</feature>
<keyword evidence="1" id="KW-0175">Coiled coil</keyword>
<feature type="compositionally biased region" description="Polar residues" evidence="2">
    <location>
        <begin position="304"/>
        <end position="327"/>
    </location>
</feature>
<dbReference type="Proteomes" id="UP000271974">
    <property type="component" value="Unassembled WGS sequence"/>
</dbReference>
<dbReference type="EMBL" id="RQTK01000621">
    <property type="protein sequence ID" value="RUS76956.1"/>
    <property type="molecule type" value="Genomic_DNA"/>
</dbReference>
<dbReference type="AlphaFoldDB" id="A0A3S1BBT5"/>
<dbReference type="OrthoDB" id="6022054at2759"/>
<feature type="compositionally biased region" description="Basic and acidic residues" evidence="2">
    <location>
        <begin position="268"/>
        <end position="277"/>
    </location>
</feature>
<organism evidence="3 4">
    <name type="scientific">Elysia chlorotica</name>
    <name type="common">Eastern emerald elysia</name>
    <name type="synonym">Sea slug</name>
    <dbReference type="NCBI Taxonomy" id="188477"/>
    <lineage>
        <taxon>Eukaryota</taxon>
        <taxon>Metazoa</taxon>
        <taxon>Spiralia</taxon>
        <taxon>Lophotrochozoa</taxon>
        <taxon>Mollusca</taxon>
        <taxon>Gastropoda</taxon>
        <taxon>Heterobranchia</taxon>
        <taxon>Euthyneura</taxon>
        <taxon>Panpulmonata</taxon>
        <taxon>Sacoglossa</taxon>
        <taxon>Placobranchoidea</taxon>
        <taxon>Plakobranchidae</taxon>
        <taxon>Elysia</taxon>
    </lineage>
</organism>
<name>A0A3S1BBT5_ELYCH</name>
<reference evidence="3 4" key="1">
    <citation type="submission" date="2019-01" db="EMBL/GenBank/DDBJ databases">
        <title>A draft genome assembly of the solar-powered sea slug Elysia chlorotica.</title>
        <authorList>
            <person name="Cai H."/>
            <person name="Li Q."/>
            <person name="Fang X."/>
            <person name="Li J."/>
            <person name="Curtis N.E."/>
            <person name="Altenburger A."/>
            <person name="Shibata T."/>
            <person name="Feng M."/>
            <person name="Maeda T."/>
            <person name="Schwartz J.A."/>
            <person name="Shigenobu S."/>
            <person name="Lundholm N."/>
            <person name="Nishiyama T."/>
            <person name="Yang H."/>
            <person name="Hasebe M."/>
            <person name="Li S."/>
            <person name="Pierce S.K."/>
            <person name="Wang J."/>
        </authorList>
    </citation>
    <scope>NUCLEOTIDE SEQUENCE [LARGE SCALE GENOMIC DNA]</scope>
    <source>
        <strain evidence="3">EC2010</strain>
        <tissue evidence="3">Whole organism of an adult</tissue>
    </source>
</reference>
<evidence type="ECO:0000313" key="4">
    <source>
        <dbReference type="Proteomes" id="UP000271974"/>
    </source>
</evidence>
<feature type="non-terminal residue" evidence="3">
    <location>
        <position position="1"/>
    </location>
</feature>
<sequence length="335" mass="36245">KLESVQHIQLENEKELRICRDRLALTDKLKYQVLQLQNEVLLTQEFHQKCQEKLHHANGMSKHRAEESYLINALRAEIKVLKDDNNRRSNLLEATQARLAEMEDKLKAKDEIITKIKDSFESAKSGHKAQLQVLEERCAGLVQANHNFEGQIMDLTGQLDQAMHRKMAAARRRIGQSTTTTTNLSEMASLDLGSIEANTEGKAKGGNGDSKTKSKTDGSGGKVSEGMSKSSLTKLDTAGGVTEQPGGMKGENGEDGRVGGGGSGETTSTEKKEKSETDQQAPAVGSVQSGAETLLDSGFPSRASYRQDSPSDASVASGLAQSLNTADSACWPKEN</sequence>